<dbReference type="Proteomes" id="UP000198824">
    <property type="component" value="Unassembled WGS sequence"/>
</dbReference>
<accession>A0A1I6JCL5</accession>
<keyword evidence="5" id="KW-1185">Reference proteome</keyword>
<evidence type="ECO:0000259" key="3">
    <source>
        <dbReference type="Pfam" id="PF14257"/>
    </source>
</evidence>
<evidence type="ECO:0000313" key="4">
    <source>
        <dbReference type="EMBL" id="SFR76652.1"/>
    </source>
</evidence>
<dbReference type="EMBL" id="FOZG01000001">
    <property type="protein sequence ID" value="SFR76652.1"/>
    <property type="molecule type" value="Genomic_DNA"/>
</dbReference>
<proteinExistence type="predicted"/>
<keyword evidence="2" id="KW-0472">Membrane</keyword>
<gene>
    <name evidence="4" type="ORF">SAMN05192580_0103</name>
</gene>
<dbReference type="RefSeq" id="WP_093309308.1">
    <property type="nucleotide sequence ID" value="NZ_FOZG01000001.1"/>
</dbReference>
<feature type="coiled-coil region" evidence="1">
    <location>
        <begin position="154"/>
        <end position="212"/>
    </location>
</feature>
<reference evidence="4 5" key="1">
    <citation type="submission" date="2016-10" db="EMBL/GenBank/DDBJ databases">
        <authorList>
            <person name="de Groot N.N."/>
        </authorList>
    </citation>
    <scope>NUCLEOTIDE SEQUENCE [LARGE SCALE GENOMIC DNA]</scope>
    <source>
        <strain evidence="4 5">S5-249</strain>
    </source>
</reference>
<evidence type="ECO:0000313" key="5">
    <source>
        <dbReference type="Proteomes" id="UP000198824"/>
    </source>
</evidence>
<feature type="transmembrane region" description="Helical" evidence="2">
    <location>
        <begin position="252"/>
        <end position="276"/>
    </location>
</feature>
<dbReference type="AlphaFoldDB" id="A0A1I6JCL5"/>
<keyword evidence="1" id="KW-0175">Coiled coil</keyword>
<dbReference type="STRING" id="1166337.SAMN05192580_0103"/>
<sequence length="295" mass="31802">MSRWITLTIASTLLLAGCSKPAEQEDRFESTQQQMEAAPSARATATDMAPDVNVTAAPGVAFNYRYAFRLPAARIGAVQERHAQACEAMGVSRCRITGMLYRVRSADDVEARLSFKLAPADARAFGKAGVAEVTKAEGMLVESEITGEDVGQRLADGGRTAADLEAEAARLERQQTSRPPRDPARITDAQRLSELRDQLRSLARDRAEGQEALARTPVTFNYGSGRLVPGFEDRSSLLVALDRAGANIVDGLAVMIVLVATLLPWALLLLIGWAAFRVLAPRLRRRGTGDAPAAD</sequence>
<feature type="domain" description="DUF4349" evidence="3">
    <location>
        <begin position="67"/>
        <end position="277"/>
    </location>
</feature>
<protein>
    <recommendedName>
        <fullName evidence="3">DUF4349 domain-containing protein</fullName>
    </recommendedName>
</protein>
<keyword evidence="2" id="KW-1133">Transmembrane helix</keyword>
<keyword evidence="2" id="KW-0812">Transmembrane</keyword>
<dbReference type="OrthoDB" id="7448632at2"/>
<organism evidence="4 5">
    <name type="scientific">Sphingomonas jatrophae</name>
    <dbReference type="NCBI Taxonomy" id="1166337"/>
    <lineage>
        <taxon>Bacteria</taxon>
        <taxon>Pseudomonadati</taxon>
        <taxon>Pseudomonadota</taxon>
        <taxon>Alphaproteobacteria</taxon>
        <taxon>Sphingomonadales</taxon>
        <taxon>Sphingomonadaceae</taxon>
        <taxon>Sphingomonas</taxon>
    </lineage>
</organism>
<dbReference type="InterPro" id="IPR025645">
    <property type="entry name" value="DUF4349"/>
</dbReference>
<evidence type="ECO:0000256" key="2">
    <source>
        <dbReference type="SAM" id="Phobius"/>
    </source>
</evidence>
<evidence type="ECO:0000256" key="1">
    <source>
        <dbReference type="SAM" id="Coils"/>
    </source>
</evidence>
<dbReference type="PROSITE" id="PS51257">
    <property type="entry name" value="PROKAR_LIPOPROTEIN"/>
    <property type="match status" value="1"/>
</dbReference>
<name>A0A1I6JCL5_9SPHN</name>
<dbReference type="Pfam" id="PF14257">
    <property type="entry name" value="DUF4349"/>
    <property type="match status" value="1"/>
</dbReference>